<sequence>MSATSVKIALSGGPVDLAAADRSVPEAELGQTLKIRHGAGYEHFVHDGERQTVDGCEVAVFRWAHRTKIAE</sequence>
<name>A0A7W9KJU7_9PSEU</name>
<organism evidence="1 2">
    <name type="scientific">Kutzneria kofuensis</name>
    <dbReference type="NCBI Taxonomy" id="103725"/>
    <lineage>
        <taxon>Bacteria</taxon>
        <taxon>Bacillati</taxon>
        <taxon>Actinomycetota</taxon>
        <taxon>Actinomycetes</taxon>
        <taxon>Pseudonocardiales</taxon>
        <taxon>Pseudonocardiaceae</taxon>
        <taxon>Kutzneria</taxon>
    </lineage>
</organism>
<gene>
    <name evidence="1" type="ORF">BJ998_004951</name>
</gene>
<keyword evidence="2" id="KW-1185">Reference proteome</keyword>
<dbReference type="RefSeq" id="WP_184865270.1">
    <property type="nucleotide sequence ID" value="NZ_BAAAWY010000030.1"/>
</dbReference>
<dbReference type="AlphaFoldDB" id="A0A7W9KJU7"/>
<accession>A0A7W9KJU7</accession>
<reference evidence="1 2" key="1">
    <citation type="submission" date="2020-08" db="EMBL/GenBank/DDBJ databases">
        <title>Sequencing the genomes of 1000 actinobacteria strains.</title>
        <authorList>
            <person name="Klenk H.-P."/>
        </authorList>
    </citation>
    <scope>NUCLEOTIDE SEQUENCE [LARGE SCALE GENOMIC DNA]</scope>
    <source>
        <strain evidence="1 2">DSM 43851</strain>
    </source>
</reference>
<evidence type="ECO:0000313" key="1">
    <source>
        <dbReference type="EMBL" id="MBB5893755.1"/>
    </source>
</evidence>
<proteinExistence type="predicted"/>
<dbReference type="Pfam" id="PF19450">
    <property type="entry name" value="DUF5988"/>
    <property type="match status" value="1"/>
</dbReference>
<comment type="caution">
    <text evidence="1">The sequence shown here is derived from an EMBL/GenBank/DDBJ whole genome shotgun (WGS) entry which is preliminary data.</text>
</comment>
<protein>
    <submittedName>
        <fullName evidence="1">Uncharacterized protein</fullName>
    </submittedName>
</protein>
<evidence type="ECO:0000313" key="2">
    <source>
        <dbReference type="Proteomes" id="UP000585638"/>
    </source>
</evidence>
<dbReference type="InterPro" id="IPR046030">
    <property type="entry name" value="DUF5988"/>
</dbReference>
<dbReference type="EMBL" id="JACHIR010000001">
    <property type="protein sequence ID" value="MBB5893755.1"/>
    <property type="molecule type" value="Genomic_DNA"/>
</dbReference>
<dbReference type="Proteomes" id="UP000585638">
    <property type="component" value="Unassembled WGS sequence"/>
</dbReference>